<name>A0A2S7A9Z6_9XANT</name>
<evidence type="ECO:0000313" key="3">
    <source>
        <dbReference type="Proteomes" id="UP000239204"/>
    </source>
</evidence>
<dbReference type="SUPFAM" id="SSF52833">
    <property type="entry name" value="Thioredoxin-like"/>
    <property type="match status" value="1"/>
</dbReference>
<keyword evidence="2" id="KW-0808">Transferase</keyword>
<dbReference type="InterPro" id="IPR036282">
    <property type="entry name" value="Glutathione-S-Trfase_C_sf"/>
</dbReference>
<dbReference type="SFLD" id="SFLDG01150">
    <property type="entry name" value="Main.1:_Beta-like"/>
    <property type="match status" value="1"/>
</dbReference>
<dbReference type="PROSITE" id="PS50404">
    <property type="entry name" value="GST_NTER"/>
    <property type="match status" value="1"/>
</dbReference>
<dbReference type="InterPro" id="IPR040079">
    <property type="entry name" value="Glutathione_S-Trfase"/>
</dbReference>
<organism evidence="2 3">
    <name type="scientific">Xanthomonas arboricola</name>
    <dbReference type="NCBI Taxonomy" id="56448"/>
    <lineage>
        <taxon>Bacteria</taxon>
        <taxon>Pseudomonadati</taxon>
        <taxon>Pseudomonadota</taxon>
        <taxon>Gammaproteobacteria</taxon>
        <taxon>Lysobacterales</taxon>
        <taxon>Lysobacteraceae</taxon>
        <taxon>Xanthomonas</taxon>
    </lineage>
</organism>
<reference evidence="2 3" key="1">
    <citation type="submission" date="2016-08" db="EMBL/GenBank/DDBJ databases">
        <title>Evolution of the type three secretion system and type three effector repertoires in Xanthomonas.</title>
        <authorList>
            <person name="Merda D."/>
            <person name="Briand M."/>
            <person name="Bosis E."/>
            <person name="Rousseau C."/>
            <person name="Portier P."/>
            <person name="Jacques M.-A."/>
            <person name="Fischer-Le Saux M."/>
        </authorList>
    </citation>
    <scope>NUCLEOTIDE SEQUENCE [LARGE SCALE GENOMIC DNA]</scope>
    <source>
        <strain evidence="2 3">CFBP 7645</strain>
    </source>
</reference>
<dbReference type="GO" id="GO:0016740">
    <property type="term" value="F:transferase activity"/>
    <property type="evidence" value="ECO:0007669"/>
    <property type="project" value="UniProtKB-KW"/>
</dbReference>
<dbReference type="CDD" id="cd03207">
    <property type="entry name" value="GST_C_8"/>
    <property type="match status" value="1"/>
</dbReference>
<dbReference type="Gene3D" id="1.20.1050.10">
    <property type="match status" value="1"/>
</dbReference>
<evidence type="ECO:0000259" key="1">
    <source>
        <dbReference type="PROSITE" id="PS50404"/>
    </source>
</evidence>
<protein>
    <submittedName>
        <fullName evidence="2">Glutathione S-transferase</fullName>
    </submittedName>
</protein>
<comment type="caution">
    <text evidence="2">The sequence shown here is derived from an EMBL/GenBank/DDBJ whole genome shotgun (WGS) entry which is preliminary data.</text>
</comment>
<dbReference type="SFLD" id="SFLDS00019">
    <property type="entry name" value="Glutathione_Transferase_(cytos"/>
    <property type="match status" value="1"/>
</dbReference>
<dbReference type="EMBL" id="MIGY01000003">
    <property type="protein sequence ID" value="PPU05951.1"/>
    <property type="molecule type" value="Genomic_DNA"/>
</dbReference>
<dbReference type="PANTHER" id="PTHR44051:SF21">
    <property type="entry name" value="GLUTATHIONE S-TRANSFERASE FAMILY PROTEIN"/>
    <property type="match status" value="1"/>
</dbReference>
<dbReference type="Pfam" id="PF13417">
    <property type="entry name" value="GST_N_3"/>
    <property type="match status" value="1"/>
</dbReference>
<dbReference type="SFLD" id="SFLDG00358">
    <property type="entry name" value="Main_(cytGST)"/>
    <property type="match status" value="1"/>
</dbReference>
<dbReference type="RefSeq" id="WP_104538209.1">
    <property type="nucleotide sequence ID" value="NZ_MIGY01000003.1"/>
</dbReference>
<dbReference type="InterPro" id="IPR004046">
    <property type="entry name" value="GST_C"/>
</dbReference>
<gene>
    <name evidence="2" type="ORF">XarjCFBP7645_15265</name>
</gene>
<accession>A0A2S7A9Z6</accession>
<dbReference type="InterPro" id="IPR036249">
    <property type="entry name" value="Thioredoxin-like_sf"/>
</dbReference>
<dbReference type="Gene3D" id="3.40.30.10">
    <property type="entry name" value="Glutaredoxin"/>
    <property type="match status" value="1"/>
</dbReference>
<dbReference type="AlphaFoldDB" id="A0A2S7A9Z6"/>
<dbReference type="CDD" id="cd03046">
    <property type="entry name" value="GST_N_GTT1_like"/>
    <property type="match status" value="1"/>
</dbReference>
<dbReference type="Proteomes" id="UP000239204">
    <property type="component" value="Unassembled WGS sequence"/>
</dbReference>
<feature type="domain" description="GST N-terminal" evidence="1">
    <location>
        <begin position="3"/>
        <end position="82"/>
    </location>
</feature>
<evidence type="ECO:0000313" key="2">
    <source>
        <dbReference type="EMBL" id="PPU05951.1"/>
    </source>
</evidence>
<dbReference type="InterPro" id="IPR004045">
    <property type="entry name" value="Glutathione_S-Trfase_N"/>
</dbReference>
<sequence>MAIDYVLYTHPLSRGRVARWMLEETGLPYRHEILDYGADMKTPAYRAINPMGKVPALVHGDTVVTENAAICAYLAEQVPERQLAPPPGSAARGPYYRWLMFMAGPFEALLTARQSGTLAPSHSAGYGNEADLLHTLETALEGREHLAGEHFTAVDLYVAACLGFYLRIGALAPRPAFMAFAQRHGTRPAARRAQAIDDGLLAAHPNPHLPVAPV</sequence>
<dbReference type="Pfam" id="PF00043">
    <property type="entry name" value="GST_C"/>
    <property type="match status" value="1"/>
</dbReference>
<proteinExistence type="predicted"/>
<dbReference type="PANTHER" id="PTHR44051">
    <property type="entry name" value="GLUTATHIONE S-TRANSFERASE-RELATED"/>
    <property type="match status" value="1"/>
</dbReference>
<dbReference type="SUPFAM" id="SSF47616">
    <property type="entry name" value="GST C-terminal domain-like"/>
    <property type="match status" value="1"/>
</dbReference>